<sequence length="524" mass="58372">MAHQSKPSLMRIRMRSHQRSSVNKEMNALKKKKTPIWKNPVFYLSILMVVVVAFLFFQIVKLNLLPNTLVGIIGVVLLIFIVLTILFGLVLGRSRKGFRIFGIILSIVLIGTSCFGSYYLMNANGALDRIASDSNYDRHTIQLYAVKHSSLNSEKDLNGQTIGILKNSQRTYVNKVIKQLKADKDIKFTTKTYDSSVELVNDFLGQKIDCMMIDASNLSVMEEMDGRQDIRSEIKSIYKYTYYVKKADTSSTADVTSDAFTVLISGSDSRGSINETSRSDVDMLVTVNPKTHVVLMTSIPRDYYVETTCEASMGCGNGEKDKLTHTGLHGIDTTEMTIEKFMDMDINYHVKVGFSTLSNLVDELGGITVNNPQSFSTGNYSFQQGTIELNGEQALAFARERYSFTEGDKERGRNQMRVLTGILNKVMSPSILKNYQGIMNTLADSFQTNMDTDDISALVKEQLSSQASWKIYTTSLDGTTGTAYCYELGDNASVVFPDDNSISEAKTNIQAVEHGEDPPYASQS</sequence>
<keyword evidence="2" id="KW-0812">Transmembrane</keyword>
<organism evidence="4 5">
    <name type="scientific">Absicoccus porci</name>
    <dbReference type="NCBI Taxonomy" id="2486576"/>
    <lineage>
        <taxon>Bacteria</taxon>
        <taxon>Bacillati</taxon>
        <taxon>Bacillota</taxon>
        <taxon>Erysipelotrichia</taxon>
        <taxon>Erysipelotrichales</taxon>
        <taxon>Erysipelotrichaceae</taxon>
        <taxon>Absicoccus</taxon>
    </lineage>
</organism>
<keyword evidence="5" id="KW-1185">Reference proteome</keyword>
<dbReference type="Gene3D" id="3.40.630.190">
    <property type="entry name" value="LCP protein"/>
    <property type="match status" value="1"/>
</dbReference>
<dbReference type="SUPFAM" id="SSF53850">
    <property type="entry name" value="Periplasmic binding protein-like II"/>
    <property type="match status" value="1"/>
</dbReference>
<dbReference type="InterPro" id="IPR004474">
    <property type="entry name" value="LytR_CpsA_psr"/>
</dbReference>
<dbReference type="RefSeq" id="WP_128519227.1">
    <property type="nucleotide sequence ID" value="NZ_RJQC01000001.1"/>
</dbReference>
<keyword evidence="2" id="KW-0472">Membrane</keyword>
<feature type="transmembrane region" description="Helical" evidence="2">
    <location>
        <begin position="41"/>
        <end position="60"/>
    </location>
</feature>
<dbReference type="InterPro" id="IPR050922">
    <property type="entry name" value="LytR/CpsA/Psr_CW_biosynth"/>
</dbReference>
<dbReference type="Proteomes" id="UP000276568">
    <property type="component" value="Unassembled WGS sequence"/>
</dbReference>
<dbReference type="OrthoDB" id="27330at2"/>
<gene>
    <name evidence="4" type="ORF">EDX97_00285</name>
</gene>
<keyword evidence="2" id="KW-1133">Transmembrane helix</keyword>
<dbReference type="AlphaFoldDB" id="A0A3N0I2C8"/>
<name>A0A3N0I2C8_9FIRM</name>
<reference evidence="4 5" key="1">
    <citation type="submission" date="2018-11" db="EMBL/GenBank/DDBJ databases">
        <title>Clostridium sp. nov., a member of the family Erysipelotrichaceae isolated from pig faeces.</title>
        <authorList>
            <person name="Chang Y.-H."/>
        </authorList>
    </citation>
    <scope>NUCLEOTIDE SEQUENCE [LARGE SCALE GENOMIC DNA]</scope>
    <source>
        <strain evidence="4 5">YH-panp20</strain>
    </source>
</reference>
<feature type="domain" description="Cell envelope-related transcriptional attenuator" evidence="3">
    <location>
        <begin position="278"/>
        <end position="427"/>
    </location>
</feature>
<dbReference type="Gene3D" id="3.40.190.10">
    <property type="entry name" value="Periplasmic binding protein-like II"/>
    <property type="match status" value="1"/>
</dbReference>
<comment type="caution">
    <text evidence="4">The sequence shown here is derived from an EMBL/GenBank/DDBJ whole genome shotgun (WGS) entry which is preliminary data.</text>
</comment>
<comment type="similarity">
    <text evidence="1">Belongs to the LytR/CpsA/Psr (LCP) family.</text>
</comment>
<evidence type="ECO:0000256" key="2">
    <source>
        <dbReference type="SAM" id="Phobius"/>
    </source>
</evidence>
<evidence type="ECO:0000313" key="5">
    <source>
        <dbReference type="Proteomes" id="UP000276568"/>
    </source>
</evidence>
<protein>
    <recommendedName>
        <fullName evidence="3">Cell envelope-related transcriptional attenuator domain-containing protein</fullName>
    </recommendedName>
</protein>
<dbReference type="EMBL" id="RJQC01000001">
    <property type="protein sequence ID" value="RNM31047.1"/>
    <property type="molecule type" value="Genomic_DNA"/>
</dbReference>
<dbReference type="NCBIfam" id="TIGR00350">
    <property type="entry name" value="lytR_cpsA_psr"/>
    <property type="match status" value="1"/>
</dbReference>
<proteinExistence type="inferred from homology"/>
<feature type="transmembrane region" description="Helical" evidence="2">
    <location>
        <begin position="72"/>
        <end position="91"/>
    </location>
</feature>
<feature type="transmembrane region" description="Helical" evidence="2">
    <location>
        <begin position="98"/>
        <end position="121"/>
    </location>
</feature>
<dbReference type="PANTHER" id="PTHR33392">
    <property type="entry name" value="POLYISOPRENYL-TEICHOIC ACID--PEPTIDOGLYCAN TEICHOIC ACID TRANSFERASE TAGU"/>
    <property type="match status" value="1"/>
</dbReference>
<evidence type="ECO:0000256" key="1">
    <source>
        <dbReference type="ARBA" id="ARBA00006068"/>
    </source>
</evidence>
<dbReference type="PANTHER" id="PTHR33392:SF6">
    <property type="entry name" value="POLYISOPRENYL-TEICHOIC ACID--PEPTIDOGLYCAN TEICHOIC ACID TRANSFERASE TAGU"/>
    <property type="match status" value="1"/>
</dbReference>
<accession>A0A3N0I2C8</accession>
<dbReference type="Pfam" id="PF03816">
    <property type="entry name" value="LytR_cpsA_psr"/>
    <property type="match status" value="1"/>
</dbReference>
<evidence type="ECO:0000313" key="4">
    <source>
        <dbReference type="EMBL" id="RNM31047.1"/>
    </source>
</evidence>
<evidence type="ECO:0000259" key="3">
    <source>
        <dbReference type="Pfam" id="PF03816"/>
    </source>
</evidence>